<dbReference type="AlphaFoldDB" id="A0A1F7GJD8"/>
<reference evidence="2 3" key="1">
    <citation type="journal article" date="2016" name="Nat. Commun.">
        <title>Thousands of microbial genomes shed light on interconnected biogeochemical processes in an aquifer system.</title>
        <authorList>
            <person name="Anantharaman K."/>
            <person name="Brown C.T."/>
            <person name="Hug L.A."/>
            <person name="Sharon I."/>
            <person name="Castelle C.J."/>
            <person name="Probst A.J."/>
            <person name="Thomas B.C."/>
            <person name="Singh A."/>
            <person name="Wilkins M.J."/>
            <person name="Karaoz U."/>
            <person name="Brodie E.L."/>
            <person name="Williams K.H."/>
            <person name="Hubbard S.S."/>
            <person name="Banfield J.F."/>
        </authorList>
    </citation>
    <scope>NUCLEOTIDE SEQUENCE [LARGE SCALE GENOMIC DNA]</scope>
</reference>
<dbReference type="Proteomes" id="UP000176850">
    <property type="component" value="Unassembled WGS sequence"/>
</dbReference>
<evidence type="ECO:0000256" key="1">
    <source>
        <dbReference type="SAM" id="MobiDB-lite"/>
    </source>
</evidence>
<feature type="region of interest" description="Disordered" evidence="1">
    <location>
        <begin position="1"/>
        <end position="28"/>
    </location>
</feature>
<name>A0A1F7GJD8_9BACT</name>
<protein>
    <submittedName>
        <fullName evidence="2">Uncharacterized protein</fullName>
    </submittedName>
</protein>
<organism evidence="2 3">
    <name type="scientific">Candidatus Roizmanbacteria bacterium RIFCSPHIGHO2_01_FULL_39_24</name>
    <dbReference type="NCBI Taxonomy" id="1802032"/>
    <lineage>
        <taxon>Bacteria</taxon>
        <taxon>Candidatus Roizmaniibacteriota</taxon>
    </lineage>
</organism>
<sequence>MEPTEPPDPTITELPTQTQQVTTDESDNSYFFPHIPEDTKREEFQLHEWNGFAVSEKELEAIEALLANDVARKSYAERYEKGKGIRTDNDVVDGEKIDPTTMAVRCDGVLFFLDAMQAGHLQTSDDPQVQTRQKGEGLGIFMTALKDFDTNRSGKISQVTPVSSEERQRRLTDSSGVYGLTSFTEVANDTLLPQARNEIWREMMSHYLRTQGSLGGHDNLFKYEGQAFVTYMQRVLAERGSVLWGINQTTIDSGRYRYGHGDFGRNSMLAEMDVKGENGVQLEDIAFIAARPGSLEDRIGIACVEHSETDQKA</sequence>
<evidence type="ECO:0000313" key="2">
    <source>
        <dbReference type="EMBL" id="OGK18999.1"/>
    </source>
</evidence>
<gene>
    <name evidence="2" type="ORF">A2799_04245</name>
</gene>
<dbReference type="EMBL" id="MFZH01000020">
    <property type="protein sequence ID" value="OGK18999.1"/>
    <property type="molecule type" value="Genomic_DNA"/>
</dbReference>
<proteinExistence type="predicted"/>
<accession>A0A1F7GJD8</accession>
<comment type="caution">
    <text evidence="2">The sequence shown here is derived from an EMBL/GenBank/DDBJ whole genome shotgun (WGS) entry which is preliminary data.</text>
</comment>
<evidence type="ECO:0000313" key="3">
    <source>
        <dbReference type="Proteomes" id="UP000176850"/>
    </source>
</evidence>